<keyword evidence="2" id="KW-1003">Cell membrane</keyword>
<evidence type="ECO:0000256" key="2">
    <source>
        <dbReference type="ARBA" id="ARBA00022475"/>
    </source>
</evidence>
<gene>
    <name evidence="7" type="ORF">SADO_02750</name>
</gene>
<feature type="transmembrane region" description="Helical" evidence="6">
    <location>
        <begin position="434"/>
        <end position="452"/>
    </location>
</feature>
<dbReference type="Gene3D" id="3.40.50.1000">
    <property type="entry name" value="HAD superfamily/HAD-like"/>
    <property type="match status" value="1"/>
</dbReference>
<dbReference type="Pfam" id="PF01040">
    <property type="entry name" value="UbiA"/>
    <property type="match status" value="1"/>
</dbReference>
<dbReference type="CDD" id="cd13963">
    <property type="entry name" value="PT_UbiA_2"/>
    <property type="match status" value="1"/>
</dbReference>
<evidence type="ECO:0000256" key="1">
    <source>
        <dbReference type="ARBA" id="ARBA00004141"/>
    </source>
</evidence>
<evidence type="ECO:0000313" key="7">
    <source>
        <dbReference type="EMBL" id="MES1928139.1"/>
    </source>
</evidence>
<dbReference type="RefSeq" id="WP_353109027.1">
    <property type="nucleotide sequence ID" value="NZ_APND01000001.1"/>
</dbReference>
<evidence type="ECO:0000256" key="3">
    <source>
        <dbReference type="ARBA" id="ARBA00022692"/>
    </source>
</evidence>
<evidence type="ECO:0000256" key="5">
    <source>
        <dbReference type="ARBA" id="ARBA00023136"/>
    </source>
</evidence>
<feature type="transmembrane region" description="Helical" evidence="6">
    <location>
        <begin position="402"/>
        <end position="422"/>
    </location>
</feature>
<dbReference type="SUPFAM" id="SSF56784">
    <property type="entry name" value="HAD-like"/>
    <property type="match status" value="1"/>
</dbReference>
<dbReference type="Gene3D" id="1.10.357.140">
    <property type="entry name" value="UbiA prenyltransferase"/>
    <property type="match status" value="1"/>
</dbReference>
<reference evidence="7 8" key="1">
    <citation type="submission" date="2013-03" db="EMBL/GenBank/DDBJ databases">
        <title>Salinisphaera dokdonensis CL-ES53 Genome Sequencing.</title>
        <authorList>
            <person name="Li C."/>
            <person name="Lai Q."/>
            <person name="Shao Z."/>
        </authorList>
    </citation>
    <scope>NUCLEOTIDE SEQUENCE [LARGE SCALE GENOMIC DNA]</scope>
    <source>
        <strain evidence="7 8">CL-ES53</strain>
    </source>
</reference>
<keyword evidence="3 6" id="KW-0812">Transmembrane</keyword>
<dbReference type="PANTHER" id="PTHR11048">
    <property type="entry name" value="PRENYLTRANSFERASES"/>
    <property type="match status" value="1"/>
</dbReference>
<keyword evidence="4 6" id="KW-1133">Transmembrane helix</keyword>
<feature type="transmembrane region" description="Helical" evidence="6">
    <location>
        <begin position="235"/>
        <end position="258"/>
    </location>
</feature>
<feature type="transmembrane region" description="Helical" evidence="6">
    <location>
        <begin position="305"/>
        <end position="322"/>
    </location>
</feature>
<name>A0ABV2AWW7_9GAMM</name>
<organism evidence="7 8">
    <name type="scientific">Salinisphaera dokdonensis CL-ES53</name>
    <dbReference type="NCBI Taxonomy" id="1304272"/>
    <lineage>
        <taxon>Bacteria</taxon>
        <taxon>Pseudomonadati</taxon>
        <taxon>Pseudomonadota</taxon>
        <taxon>Gammaproteobacteria</taxon>
        <taxon>Salinisphaerales</taxon>
        <taxon>Salinisphaeraceae</taxon>
        <taxon>Salinisphaera</taxon>
    </lineage>
</organism>
<proteinExistence type="predicted"/>
<sequence length="488" mass="53349">MSSQATPSPKSAGTTDIAAIPLVVDIDGTLVHSDLLVESAFVLAKSSPQSLIRLPIWLRAGKATLKAEIAQRADLGIEQLPYNRPLIEYLHEEKAKGRRLILATAANEKYAHQVAEHLQLFDTVLASDGQTNLAGDEKLAAIRAEVGDRPFDYAGDHEVDNAIWRHARKAVLVNASDKLERSANESFDVGASFPPEKTDWRIWTKALRVHQWAKNALIFVPLLAAHQYADFGMIMAAVLAFVAYSLLASSVYILNDLVDLGDDRQHPRKCERPFASGRIPILQGVIAIPILLGAAVVIAAFLPPFFWAVLLGYYALTLAYSLGLKQIALIDVLTLAALYTLRIIAGGAATGIPLSFWLLALSMSIFLSLAMAKRCTELLVMKEHSGDAPLGRGYIASDLPPLRSLGTAAGYTAVVILALYINSPDITNQYEHPARIWVLCPVVLYWISRIWLKTLRGQMHDDPIVFAAKDNGSRICVLLGALIMFMAL</sequence>
<feature type="transmembrane region" description="Helical" evidence="6">
    <location>
        <begin position="354"/>
        <end position="372"/>
    </location>
</feature>
<feature type="transmembrane region" description="Helical" evidence="6">
    <location>
        <begin position="279"/>
        <end position="299"/>
    </location>
</feature>
<dbReference type="InterPro" id="IPR039653">
    <property type="entry name" value="Prenyltransferase"/>
</dbReference>
<dbReference type="Proteomes" id="UP001460888">
    <property type="component" value="Unassembled WGS sequence"/>
</dbReference>
<dbReference type="PANTHER" id="PTHR11048:SF5">
    <property type="entry name" value="DECAPRENYL-PHOSPHATE PHOSPHORIBOSYLTRANSFERASE"/>
    <property type="match status" value="1"/>
</dbReference>
<keyword evidence="5 6" id="KW-0472">Membrane</keyword>
<dbReference type="InterPro" id="IPR023214">
    <property type="entry name" value="HAD_sf"/>
</dbReference>
<comment type="subcellular location">
    <subcellularLocation>
        <location evidence="1">Membrane</location>
        <topology evidence="1">Multi-pass membrane protein</topology>
    </subcellularLocation>
</comment>
<comment type="caution">
    <text evidence="7">The sequence shown here is derived from an EMBL/GenBank/DDBJ whole genome shotgun (WGS) entry which is preliminary data.</text>
</comment>
<evidence type="ECO:0000256" key="6">
    <source>
        <dbReference type="SAM" id="Phobius"/>
    </source>
</evidence>
<protein>
    <recommendedName>
        <fullName evidence="9">UbiA family prenyltransferase</fullName>
    </recommendedName>
</protein>
<keyword evidence="8" id="KW-1185">Reference proteome</keyword>
<dbReference type="InterPro" id="IPR044878">
    <property type="entry name" value="UbiA_sf"/>
</dbReference>
<dbReference type="InterPro" id="IPR036412">
    <property type="entry name" value="HAD-like_sf"/>
</dbReference>
<dbReference type="Pfam" id="PF12710">
    <property type="entry name" value="HAD"/>
    <property type="match status" value="1"/>
</dbReference>
<dbReference type="EMBL" id="APND01000001">
    <property type="protein sequence ID" value="MES1928139.1"/>
    <property type="molecule type" value="Genomic_DNA"/>
</dbReference>
<evidence type="ECO:0000256" key="4">
    <source>
        <dbReference type="ARBA" id="ARBA00022989"/>
    </source>
</evidence>
<evidence type="ECO:0008006" key="9">
    <source>
        <dbReference type="Google" id="ProtNLM"/>
    </source>
</evidence>
<evidence type="ECO:0000313" key="8">
    <source>
        <dbReference type="Proteomes" id="UP001460888"/>
    </source>
</evidence>
<dbReference type="NCBIfam" id="NF006088">
    <property type="entry name" value="PRK08238.1"/>
    <property type="match status" value="1"/>
</dbReference>
<accession>A0ABV2AWW7</accession>
<dbReference type="InterPro" id="IPR000537">
    <property type="entry name" value="UbiA_prenyltransferase"/>
</dbReference>